<keyword evidence="2" id="KW-0808">Transferase</keyword>
<dbReference type="InterPro" id="IPR000182">
    <property type="entry name" value="GNAT_dom"/>
</dbReference>
<evidence type="ECO:0000313" key="2">
    <source>
        <dbReference type="EMBL" id="QIF94877.1"/>
    </source>
</evidence>
<evidence type="ECO:0000313" key="3">
    <source>
        <dbReference type="Proteomes" id="UP000503287"/>
    </source>
</evidence>
<dbReference type="PANTHER" id="PTHR43792:SF1">
    <property type="entry name" value="N-ACETYLTRANSFERASE DOMAIN-CONTAINING PROTEIN"/>
    <property type="match status" value="1"/>
</dbReference>
<proteinExistence type="predicted"/>
<gene>
    <name evidence="2" type="ORF">GTH24_13675</name>
</gene>
<dbReference type="InterPro" id="IPR051531">
    <property type="entry name" value="N-acetyltransferase"/>
</dbReference>
<dbReference type="OrthoDB" id="9801656at2"/>
<dbReference type="Pfam" id="PF13302">
    <property type="entry name" value="Acetyltransf_3"/>
    <property type="match status" value="1"/>
</dbReference>
<dbReference type="EMBL" id="CP047344">
    <property type="protein sequence ID" value="QIF94877.1"/>
    <property type="molecule type" value="Genomic_DNA"/>
</dbReference>
<dbReference type="SUPFAM" id="SSF55729">
    <property type="entry name" value="Acyl-CoA N-acyltransferases (Nat)"/>
    <property type="match status" value="1"/>
</dbReference>
<dbReference type="Proteomes" id="UP000503287">
    <property type="component" value="Chromosome"/>
</dbReference>
<dbReference type="PANTHER" id="PTHR43792">
    <property type="entry name" value="GNAT FAMILY, PUTATIVE (AFU_ORTHOLOGUE AFUA_3G00765)-RELATED-RELATED"/>
    <property type="match status" value="1"/>
</dbReference>
<keyword evidence="3" id="KW-1185">Reference proteome</keyword>
<sequence length="185" mass="21637">MNLETPRLHLREWRESDKAPFFYEVNSSSEVMRYFPRTLSQLESDKMVETIREKFIQQNGWGMWAVELKENQEFIGFVGLNIPVASLPFSPCVEIGWRIGQKHWRKGYTYEAALAVFRFAFKTLELDEVVAFTAVSNLPSQGVMQKLGMHQSDNFFHPALDKTHPLAEHVLYRLKKSDFTFQLNE</sequence>
<dbReference type="Gene3D" id="3.40.630.30">
    <property type="match status" value="1"/>
</dbReference>
<dbReference type="GO" id="GO:0016747">
    <property type="term" value="F:acyltransferase activity, transferring groups other than amino-acyl groups"/>
    <property type="evidence" value="ECO:0007669"/>
    <property type="project" value="InterPro"/>
</dbReference>
<name>A0A6G6SKE2_PROVU</name>
<accession>A0A6G6SKE2</accession>
<reference evidence="2 3" key="1">
    <citation type="submission" date="2020-01" db="EMBL/GenBank/DDBJ databases">
        <title>The genomic epidemiology of tigecycline resistance gene tet(X) variants in a swine farm in China.</title>
        <authorList>
            <person name="Peng K."/>
            <person name="Li R."/>
        </authorList>
    </citation>
    <scope>NUCLEOTIDE SEQUENCE [LARGE SCALE GENOMIC DNA]</scope>
    <source>
        <strain evidence="2 3">ZN3</strain>
    </source>
</reference>
<dbReference type="InterPro" id="IPR016181">
    <property type="entry name" value="Acyl_CoA_acyltransferase"/>
</dbReference>
<dbReference type="PROSITE" id="PS51186">
    <property type="entry name" value="GNAT"/>
    <property type="match status" value="1"/>
</dbReference>
<dbReference type="AlphaFoldDB" id="A0A6G6SKE2"/>
<feature type="domain" description="N-acetyltransferase" evidence="1">
    <location>
        <begin position="8"/>
        <end position="177"/>
    </location>
</feature>
<organism evidence="2 3">
    <name type="scientific">Proteus vulgaris</name>
    <dbReference type="NCBI Taxonomy" id="585"/>
    <lineage>
        <taxon>Bacteria</taxon>
        <taxon>Pseudomonadati</taxon>
        <taxon>Pseudomonadota</taxon>
        <taxon>Gammaproteobacteria</taxon>
        <taxon>Enterobacterales</taxon>
        <taxon>Morganellaceae</taxon>
        <taxon>Proteus</taxon>
    </lineage>
</organism>
<protein>
    <submittedName>
        <fullName evidence="2">GNAT family N-acetyltransferase</fullName>
    </submittedName>
</protein>
<evidence type="ECO:0000259" key="1">
    <source>
        <dbReference type="PROSITE" id="PS51186"/>
    </source>
</evidence>
<dbReference type="RefSeq" id="WP_115350642.1">
    <property type="nucleotide sequence ID" value="NZ_CP047344.1"/>
</dbReference>